<organism evidence="1 2">
    <name type="scientific">Parasporobacterium paucivorans DSM 15970</name>
    <dbReference type="NCBI Taxonomy" id="1122934"/>
    <lineage>
        <taxon>Bacteria</taxon>
        <taxon>Bacillati</taxon>
        <taxon>Bacillota</taxon>
        <taxon>Clostridia</taxon>
        <taxon>Lachnospirales</taxon>
        <taxon>Lachnospiraceae</taxon>
        <taxon>Parasporobacterium</taxon>
    </lineage>
</organism>
<dbReference type="RefSeq" id="WP_073992548.1">
    <property type="nucleotide sequence ID" value="NZ_FQYT01000003.1"/>
</dbReference>
<gene>
    <name evidence="1" type="ORF">SAMN02745691_00245</name>
</gene>
<accession>A0A1M6B2S5</accession>
<evidence type="ECO:0000313" key="2">
    <source>
        <dbReference type="Proteomes" id="UP000184342"/>
    </source>
</evidence>
<dbReference type="InterPro" id="IPR021145">
    <property type="entry name" value="Portal_protein_SPP1_Gp6-like"/>
</dbReference>
<dbReference type="Proteomes" id="UP000184342">
    <property type="component" value="Unassembled WGS sequence"/>
</dbReference>
<keyword evidence="2" id="KW-1185">Reference proteome</keyword>
<dbReference type="STRING" id="1122934.SAMN02745691_00245"/>
<name>A0A1M6B2S5_9FIRM</name>
<protein>
    <submittedName>
        <fullName evidence="1">Phage portal protein, putative, A118 family</fullName>
    </submittedName>
</protein>
<dbReference type="Pfam" id="PF05133">
    <property type="entry name" value="SPP1_portal"/>
    <property type="match status" value="1"/>
</dbReference>
<dbReference type="OrthoDB" id="1641671at2"/>
<dbReference type="EMBL" id="FQYT01000003">
    <property type="protein sequence ID" value="SHI43052.1"/>
    <property type="molecule type" value="Genomic_DNA"/>
</dbReference>
<dbReference type="AlphaFoldDB" id="A0A1M6B2S5"/>
<reference evidence="1 2" key="1">
    <citation type="submission" date="2016-11" db="EMBL/GenBank/DDBJ databases">
        <authorList>
            <person name="Jaros S."/>
            <person name="Januszkiewicz K."/>
            <person name="Wedrychowicz H."/>
        </authorList>
    </citation>
    <scope>NUCLEOTIDE SEQUENCE [LARGE SCALE GENOMIC DNA]</scope>
    <source>
        <strain evidence="1 2">DSM 15970</strain>
    </source>
</reference>
<sequence length="450" mass="50907">MNIREYLGNNGYNTISDETESYILEWQDWYQGYVKGFHQYTVFNGLETISFDRYSLAMAKRVCEDWANLLMNEKTAVTTSKEALNKQLEAIFEHNNFDIRANQLIELIFAFGTGAFVEYMDNGQIIIDYVRADMIHPLAWDNGDITECAFASSRQVGGLEVTYLQIHRKNARGLYEIENHYINADTGKDMELPEGLLPIVETGISIPLFQIMTPNIVNNIDLDSPMGISVFANAIDQLEGVDLAYDSYCNEFELGKTKIIVPLSMATIQLTADGVKKPVFNKNDTRFYAIPGGRESDNKITHISVPIRADEHNAGIQKMLDLLSFKCGLGNSRFQFDGAGVKTATEIISEQSELFQNLKKHKIILEYALRGLVKGISALLGNQSDIEVTVSFDDSIIEDKATERTQDRQDVAMGVMSLWEYRAKWYAEDEETAKRMIPEQADILPDNLQM</sequence>
<proteinExistence type="predicted"/>
<evidence type="ECO:0000313" key="1">
    <source>
        <dbReference type="EMBL" id="SHI43052.1"/>
    </source>
</evidence>